<organism evidence="5 6">
    <name type="scientific">Phaeodactylibacter luteus</name>
    <dbReference type="NCBI Taxonomy" id="1564516"/>
    <lineage>
        <taxon>Bacteria</taxon>
        <taxon>Pseudomonadati</taxon>
        <taxon>Bacteroidota</taxon>
        <taxon>Saprospiria</taxon>
        <taxon>Saprospirales</taxon>
        <taxon>Haliscomenobacteraceae</taxon>
        <taxon>Phaeodactylibacter</taxon>
    </lineage>
</organism>
<dbReference type="Proteomes" id="UP000321580">
    <property type="component" value="Unassembled WGS sequence"/>
</dbReference>
<dbReference type="HAMAP" id="MF_01369_B">
    <property type="entry name" value="Ribosomal_uL23_B"/>
    <property type="match status" value="1"/>
</dbReference>
<evidence type="ECO:0000256" key="4">
    <source>
        <dbReference type="HAMAP-Rule" id="MF_01369"/>
    </source>
</evidence>
<evidence type="ECO:0000256" key="3">
    <source>
        <dbReference type="ARBA" id="ARBA00023274"/>
    </source>
</evidence>
<sequence length="98" mass="11008">MAKTILVKPLITEKTERLSDQLGKYTFVVNKDANKIEIKKAIEDMYQVTVEEVKTLIMPAKTKNRSTRSGILTGRKAAFKKAVVTLADGEEIDFYGDI</sequence>
<keyword evidence="4" id="KW-0694">RNA-binding</keyword>
<dbReference type="Gene3D" id="3.30.70.330">
    <property type="match status" value="1"/>
</dbReference>
<reference evidence="5 6" key="1">
    <citation type="submission" date="2019-08" db="EMBL/GenBank/DDBJ databases">
        <title>Genome of Phaeodactylibacter luteus.</title>
        <authorList>
            <person name="Bowman J.P."/>
        </authorList>
    </citation>
    <scope>NUCLEOTIDE SEQUENCE [LARGE SCALE GENOMIC DNA]</scope>
    <source>
        <strain evidence="5 6">KCTC 42180</strain>
    </source>
</reference>
<name>A0A5C6RII8_9BACT</name>
<comment type="subunit">
    <text evidence="4">Part of the 50S ribosomal subunit. Contacts protein L29, and trigger factor when it is bound to the ribosome.</text>
</comment>
<dbReference type="RefSeq" id="WP_147168664.1">
    <property type="nucleotide sequence ID" value="NZ_VOOR01000041.1"/>
</dbReference>
<dbReference type="PANTHER" id="PTHR11620">
    <property type="entry name" value="60S RIBOSOMAL PROTEIN L23A"/>
    <property type="match status" value="1"/>
</dbReference>
<dbReference type="Pfam" id="PF00276">
    <property type="entry name" value="Ribosomal_L23"/>
    <property type="match status" value="1"/>
</dbReference>
<keyword evidence="2 4" id="KW-0689">Ribosomal protein</keyword>
<keyword evidence="3 4" id="KW-0687">Ribonucleoprotein</keyword>
<comment type="caution">
    <text evidence="5">The sequence shown here is derived from an EMBL/GenBank/DDBJ whole genome shotgun (WGS) entry which is preliminary data.</text>
</comment>
<keyword evidence="4" id="KW-0699">rRNA-binding</keyword>
<dbReference type="InterPro" id="IPR012678">
    <property type="entry name" value="Ribosomal_uL23/eL15/eS24_sf"/>
</dbReference>
<comment type="function">
    <text evidence="4">One of the early assembly proteins it binds 23S rRNA. One of the proteins that surrounds the polypeptide exit tunnel on the outside of the ribosome. Forms the main docking site for trigger factor binding to the ribosome.</text>
</comment>
<protein>
    <recommendedName>
        <fullName evidence="4">Large ribosomal subunit protein uL23</fullName>
    </recommendedName>
</protein>
<comment type="similarity">
    <text evidence="1 4">Belongs to the universal ribosomal protein uL23 family.</text>
</comment>
<dbReference type="EMBL" id="VOOR01000041">
    <property type="protein sequence ID" value="TXB61933.1"/>
    <property type="molecule type" value="Genomic_DNA"/>
</dbReference>
<dbReference type="SUPFAM" id="SSF54189">
    <property type="entry name" value="Ribosomal proteins S24e, L23 and L15e"/>
    <property type="match status" value="1"/>
</dbReference>
<proteinExistence type="inferred from homology"/>
<accession>A0A5C6RII8</accession>
<dbReference type="InterPro" id="IPR013025">
    <property type="entry name" value="Ribosomal_uL23-like"/>
</dbReference>
<dbReference type="GO" id="GO:0003735">
    <property type="term" value="F:structural constituent of ribosome"/>
    <property type="evidence" value="ECO:0007669"/>
    <property type="project" value="InterPro"/>
</dbReference>
<dbReference type="OrthoDB" id="9797862at2"/>
<dbReference type="NCBIfam" id="NF004363">
    <property type="entry name" value="PRK05738.2-4"/>
    <property type="match status" value="1"/>
</dbReference>
<dbReference type="GO" id="GO:0019843">
    <property type="term" value="F:rRNA binding"/>
    <property type="evidence" value="ECO:0007669"/>
    <property type="project" value="UniProtKB-UniRule"/>
</dbReference>
<gene>
    <name evidence="4" type="primary">rplW</name>
    <name evidence="5" type="ORF">FRY97_16465</name>
</gene>
<dbReference type="InterPro" id="IPR012677">
    <property type="entry name" value="Nucleotide-bd_a/b_plait_sf"/>
</dbReference>
<evidence type="ECO:0000256" key="1">
    <source>
        <dbReference type="ARBA" id="ARBA00006700"/>
    </source>
</evidence>
<dbReference type="GO" id="GO:1990904">
    <property type="term" value="C:ribonucleoprotein complex"/>
    <property type="evidence" value="ECO:0007669"/>
    <property type="project" value="UniProtKB-KW"/>
</dbReference>
<evidence type="ECO:0000313" key="6">
    <source>
        <dbReference type="Proteomes" id="UP000321580"/>
    </source>
</evidence>
<evidence type="ECO:0000313" key="5">
    <source>
        <dbReference type="EMBL" id="TXB61933.1"/>
    </source>
</evidence>
<dbReference type="AlphaFoldDB" id="A0A5C6RII8"/>
<evidence type="ECO:0000256" key="2">
    <source>
        <dbReference type="ARBA" id="ARBA00022980"/>
    </source>
</evidence>
<dbReference type="GO" id="GO:0006412">
    <property type="term" value="P:translation"/>
    <property type="evidence" value="ECO:0007669"/>
    <property type="project" value="UniProtKB-UniRule"/>
</dbReference>
<keyword evidence="6" id="KW-1185">Reference proteome</keyword>
<dbReference type="GO" id="GO:0005840">
    <property type="term" value="C:ribosome"/>
    <property type="evidence" value="ECO:0007669"/>
    <property type="project" value="UniProtKB-KW"/>
</dbReference>